<dbReference type="InterPro" id="IPR046357">
    <property type="entry name" value="PPIase_dom_sf"/>
</dbReference>
<name>M5FZ28_DACPD</name>
<accession>M5FZ28</accession>
<dbReference type="Pfam" id="PF00254">
    <property type="entry name" value="FKBP_C"/>
    <property type="match status" value="1"/>
</dbReference>
<dbReference type="GO" id="GO:0003755">
    <property type="term" value="F:peptidyl-prolyl cis-trans isomerase activity"/>
    <property type="evidence" value="ECO:0007669"/>
    <property type="project" value="UniProtKB-KW"/>
</dbReference>
<evidence type="ECO:0000256" key="5">
    <source>
        <dbReference type="PROSITE-ProRule" id="PRU00277"/>
    </source>
</evidence>
<keyword evidence="3 5" id="KW-0697">Rotamase</keyword>
<dbReference type="AlphaFoldDB" id="M5FZ28"/>
<dbReference type="PANTHER" id="PTHR45779:SF2">
    <property type="entry name" value="PEPTIDYL-PROLYL CIS-TRANS ISOMERASE FKBP11"/>
    <property type="match status" value="1"/>
</dbReference>
<evidence type="ECO:0000259" key="6">
    <source>
        <dbReference type="PROSITE" id="PS50059"/>
    </source>
</evidence>
<proteinExistence type="predicted"/>
<dbReference type="EMBL" id="JH795872">
    <property type="protein sequence ID" value="EJT98831.1"/>
    <property type="molecule type" value="Genomic_DNA"/>
</dbReference>
<dbReference type="OrthoDB" id="1902587at2759"/>
<dbReference type="PROSITE" id="PS50059">
    <property type="entry name" value="FKBP_PPIASE"/>
    <property type="match status" value="1"/>
</dbReference>
<dbReference type="GeneID" id="63685676"/>
<dbReference type="SUPFAM" id="SSF54534">
    <property type="entry name" value="FKBP-like"/>
    <property type="match status" value="1"/>
</dbReference>
<feature type="domain" description="PPIase FKBP-type" evidence="6">
    <location>
        <begin position="24"/>
        <end position="114"/>
    </location>
</feature>
<evidence type="ECO:0000313" key="8">
    <source>
        <dbReference type="Proteomes" id="UP000030653"/>
    </source>
</evidence>
<keyword evidence="4 5" id="KW-0413">Isomerase</keyword>
<dbReference type="GO" id="GO:0005783">
    <property type="term" value="C:endoplasmic reticulum"/>
    <property type="evidence" value="ECO:0007669"/>
    <property type="project" value="TreeGrafter"/>
</dbReference>
<evidence type="ECO:0000256" key="3">
    <source>
        <dbReference type="ARBA" id="ARBA00023110"/>
    </source>
</evidence>
<dbReference type="InterPro" id="IPR001179">
    <property type="entry name" value="PPIase_FKBP_dom"/>
</dbReference>
<organism evidence="7 8">
    <name type="scientific">Dacryopinax primogenitus (strain DJM 731)</name>
    <name type="common">Brown rot fungus</name>
    <dbReference type="NCBI Taxonomy" id="1858805"/>
    <lineage>
        <taxon>Eukaryota</taxon>
        <taxon>Fungi</taxon>
        <taxon>Dikarya</taxon>
        <taxon>Basidiomycota</taxon>
        <taxon>Agaricomycotina</taxon>
        <taxon>Dacrymycetes</taxon>
        <taxon>Dacrymycetales</taxon>
        <taxon>Dacrymycetaceae</taxon>
        <taxon>Dacryopinax</taxon>
    </lineage>
</organism>
<protein>
    <recommendedName>
        <fullName evidence="2 5">peptidylprolyl isomerase</fullName>
        <ecNumber evidence="2 5">5.2.1.8</ecNumber>
    </recommendedName>
</protein>
<dbReference type="RefSeq" id="XP_040625729.1">
    <property type="nucleotide sequence ID" value="XM_040770614.1"/>
</dbReference>
<dbReference type="STRING" id="1858805.M5FZ28"/>
<evidence type="ECO:0000256" key="2">
    <source>
        <dbReference type="ARBA" id="ARBA00013194"/>
    </source>
</evidence>
<dbReference type="EC" id="5.2.1.8" evidence="2 5"/>
<evidence type="ECO:0000256" key="4">
    <source>
        <dbReference type="ARBA" id="ARBA00023235"/>
    </source>
</evidence>
<dbReference type="InterPro" id="IPR044609">
    <property type="entry name" value="FKBP2/11"/>
</dbReference>
<dbReference type="HOGENOM" id="CLU_013615_12_0_1"/>
<evidence type="ECO:0000313" key="7">
    <source>
        <dbReference type="EMBL" id="EJT98831.1"/>
    </source>
</evidence>
<evidence type="ECO:0000256" key="1">
    <source>
        <dbReference type="ARBA" id="ARBA00000971"/>
    </source>
</evidence>
<dbReference type="PANTHER" id="PTHR45779">
    <property type="entry name" value="PEPTIDYLPROLYL ISOMERASE"/>
    <property type="match status" value="1"/>
</dbReference>
<reference evidence="7 8" key="1">
    <citation type="journal article" date="2012" name="Science">
        <title>The Paleozoic origin of enzymatic lignin decomposition reconstructed from 31 fungal genomes.</title>
        <authorList>
            <person name="Floudas D."/>
            <person name="Binder M."/>
            <person name="Riley R."/>
            <person name="Barry K."/>
            <person name="Blanchette R.A."/>
            <person name="Henrissat B."/>
            <person name="Martinez A.T."/>
            <person name="Otillar R."/>
            <person name="Spatafora J.W."/>
            <person name="Yadav J.S."/>
            <person name="Aerts A."/>
            <person name="Benoit I."/>
            <person name="Boyd A."/>
            <person name="Carlson A."/>
            <person name="Copeland A."/>
            <person name="Coutinho P.M."/>
            <person name="de Vries R.P."/>
            <person name="Ferreira P."/>
            <person name="Findley K."/>
            <person name="Foster B."/>
            <person name="Gaskell J."/>
            <person name="Glotzer D."/>
            <person name="Gorecki P."/>
            <person name="Heitman J."/>
            <person name="Hesse C."/>
            <person name="Hori C."/>
            <person name="Igarashi K."/>
            <person name="Jurgens J.A."/>
            <person name="Kallen N."/>
            <person name="Kersten P."/>
            <person name="Kohler A."/>
            <person name="Kuees U."/>
            <person name="Kumar T.K.A."/>
            <person name="Kuo A."/>
            <person name="LaButti K."/>
            <person name="Larrondo L.F."/>
            <person name="Lindquist E."/>
            <person name="Ling A."/>
            <person name="Lombard V."/>
            <person name="Lucas S."/>
            <person name="Lundell T."/>
            <person name="Martin R."/>
            <person name="McLaughlin D.J."/>
            <person name="Morgenstern I."/>
            <person name="Morin E."/>
            <person name="Murat C."/>
            <person name="Nagy L.G."/>
            <person name="Nolan M."/>
            <person name="Ohm R.A."/>
            <person name="Patyshakuliyeva A."/>
            <person name="Rokas A."/>
            <person name="Ruiz-Duenas F.J."/>
            <person name="Sabat G."/>
            <person name="Salamov A."/>
            <person name="Samejima M."/>
            <person name="Schmutz J."/>
            <person name="Slot J.C."/>
            <person name="St John F."/>
            <person name="Stenlid J."/>
            <person name="Sun H."/>
            <person name="Sun S."/>
            <person name="Syed K."/>
            <person name="Tsang A."/>
            <person name="Wiebenga A."/>
            <person name="Young D."/>
            <person name="Pisabarro A."/>
            <person name="Eastwood D.C."/>
            <person name="Martin F."/>
            <person name="Cullen D."/>
            <person name="Grigoriev I.V."/>
            <person name="Hibbett D.S."/>
        </authorList>
    </citation>
    <scope>NUCLEOTIDE SEQUENCE [LARGE SCALE GENOMIC DNA]</scope>
    <source>
        <strain evidence="7 8">DJM-731 SS1</strain>
    </source>
</reference>
<gene>
    <name evidence="7" type="ORF">DACRYDRAFT_118592</name>
</gene>
<comment type="catalytic activity">
    <reaction evidence="1 5">
        <text>[protein]-peptidylproline (omega=180) = [protein]-peptidylproline (omega=0)</text>
        <dbReference type="Rhea" id="RHEA:16237"/>
        <dbReference type="Rhea" id="RHEA-COMP:10747"/>
        <dbReference type="Rhea" id="RHEA-COMP:10748"/>
        <dbReference type="ChEBI" id="CHEBI:83833"/>
        <dbReference type="ChEBI" id="CHEBI:83834"/>
        <dbReference type="EC" id="5.2.1.8"/>
    </reaction>
</comment>
<dbReference type="Proteomes" id="UP000030653">
    <property type="component" value="Unassembled WGS sequence"/>
</dbReference>
<keyword evidence="8" id="KW-1185">Reference proteome</keyword>
<sequence>MAHPQVQIQLVKQGDGIHRAKIRGDVILINYTATLADGTVVDTTLTRGKSYRLEYGQGDAISGLDWVLGRPNMTLGARAKVVIPACYAYGKRGWPPMIPGDATLFFDLEVVGVNQRVCKSDWYA</sequence>
<dbReference type="Gene3D" id="3.10.50.40">
    <property type="match status" value="1"/>
</dbReference>